<feature type="compositionally biased region" description="Basic and acidic residues" evidence="1">
    <location>
        <begin position="24"/>
        <end position="47"/>
    </location>
</feature>
<dbReference type="Proteomes" id="UP000727407">
    <property type="component" value="Unassembled WGS sequence"/>
</dbReference>
<dbReference type="GO" id="GO:0045055">
    <property type="term" value="P:regulated exocytosis"/>
    <property type="evidence" value="ECO:0007669"/>
    <property type="project" value="TreeGrafter"/>
</dbReference>
<reference evidence="3" key="1">
    <citation type="submission" date="2020-07" db="EMBL/GenBank/DDBJ databases">
        <title>Clarias magur genome sequencing, assembly and annotation.</title>
        <authorList>
            <person name="Kushwaha B."/>
            <person name="Kumar R."/>
            <person name="Das P."/>
            <person name="Joshi C.G."/>
            <person name="Kumar D."/>
            <person name="Nagpure N.S."/>
            <person name="Pandey M."/>
            <person name="Agarwal S."/>
            <person name="Srivastava S."/>
            <person name="Singh M."/>
            <person name="Sahoo L."/>
            <person name="Jayasankar P."/>
            <person name="Meher P.K."/>
            <person name="Koringa P.G."/>
            <person name="Iquebal M.A."/>
            <person name="Das S.P."/>
            <person name="Bit A."/>
            <person name="Patnaik S."/>
            <person name="Patel N."/>
            <person name="Shah T.M."/>
            <person name="Hinsu A."/>
            <person name="Jena J.K."/>
        </authorList>
    </citation>
    <scope>NUCLEOTIDE SEQUENCE</scope>
    <source>
        <strain evidence="3">CIFAMagur01</strain>
        <tissue evidence="3">Testis</tissue>
    </source>
</reference>
<feature type="non-terminal residue" evidence="3">
    <location>
        <position position="264"/>
    </location>
</feature>
<keyword evidence="2 3" id="KW-0812">Transmembrane</keyword>
<name>A0A8J4X7X8_CLAMG</name>
<keyword evidence="2" id="KW-1133">Transmembrane helix</keyword>
<feature type="transmembrane region" description="Helical" evidence="2">
    <location>
        <begin position="144"/>
        <end position="164"/>
    </location>
</feature>
<dbReference type="PANTHER" id="PTHR31004">
    <property type="entry name" value="TRANSMEMBRANE PROTEIN 79"/>
    <property type="match status" value="1"/>
</dbReference>
<dbReference type="GO" id="GO:0005765">
    <property type="term" value="C:lysosomal membrane"/>
    <property type="evidence" value="ECO:0007669"/>
    <property type="project" value="TreeGrafter"/>
</dbReference>
<evidence type="ECO:0000313" key="4">
    <source>
        <dbReference type="Proteomes" id="UP000727407"/>
    </source>
</evidence>
<feature type="transmembrane region" description="Helical" evidence="2">
    <location>
        <begin position="176"/>
        <end position="199"/>
    </location>
</feature>
<organism evidence="3 4">
    <name type="scientific">Clarias magur</name>
    <name type="common">Asian catfish</name>
    <name type="synonym">Macropteronotus magur</name>
    <dbReference type="NCBI Taxonomy" id="1594786"/>
    <lineage>
        <taxon>Eukaryota</taxon>
        <taxon>Metazoa</taxon>
        <taxon>Chordata</taxon>
        <taxon>Craniata</taxon>
        <taxon>Vertebrata</taxon>
        <taxon>Euteleostomi</taxon>
        <taxon>Actinopterygii</taxon>
        <taxon>Neopterygii</taxon>
        <taxon>Teleostei</taxon>
        <taxon>Ostariophysi</taxon>
        <taxon>Siluriformes</taxon>
        <taxon>Clariidae</taxon>
        <taxon>Clarias</taxon>
    </lineage>
</organism>
<accession>A0A8J4X7X8</accession>
<dbReference type="OrthoDB" id="8887147at2759"/>
<proteinExistence type="predicted"/>
<sequence>MNLIGEKESERSDSGSIPGGASRTESEREFGGREKQASCEDCMEGKQPELKEKVPHLEIEVEELNSMPEKAAGVFNPSVSILRSTSLPDQPRCKSEMWEEENHAFLGQETLPDGYYHDYPREDNLQICSCAGTYRDVLKMGVSILMSALIFPVLVWGGHTFLPFDAPVLDSSPLRLVYTLRCSVFAVIPIVLGVLVLGVSRIRYRSLKPGCDGEVEEVNIHRRYVDDSVSLFLLYFLQLGVMAAYLDQTLLKLVPLLTIIFAIG</sequence>
<feature type="region of interest" description="Disordered" evidence="1">
    <location>
        <begin position="1"/>
        <end position="47"/>
    </location>
</feature>
<dbReference type="GO" id="GO:0032588">
    <property type="term" value="C:trans-Golgi network membrane"/>
    <property type="evidence" value="ECO:0007669"/>
    <property type="project" value="TreeGrafter"/>
</dbReference>
<evidence type="ECO:0000313" key="3">
    <source>
        <dbReference type="EMBL" id="KAF5907757.1"/>
    </source>
</evidence>
<protein>
    <submittedName>
        <fullName evidence="3">Transmembrane protein 79-like</fullName>
    </submittedName>
</protein>
<comment type="caution">
    <text evidence="3">The sequence shown here is derived from an EMBL/GenBank/DDBJ whole genome shotgun (WGS) entry which is preliminary data.</text>
</comment>
<keyword evidence="4" id="KW-1185">Reference proteome</keyword>
<dbReference type="PANTHER" id="PTHR31004:SF4">
    <property type="entry name" value="TRANSMEMBRANE PROTEIN 79"/>
    <property type="match status" value="1"/>
</dbReference>
<feature type="transmembrane region" description="Helical" evidence="2">
    <location>
        <begin position="229"/>
        <end position="246"/>
    </location>
</feature>
<keyword evidence="2" id="KW-0472">Membrane</keyword>
<feature type="compositionally biased region" description="Basic and acidic residues" evidence="1">
    <location>
        <begin position="1"/>
        <end position="13"/>
    </location>
</feature>
<dbReference type="AlphaFoldDB" id="A0A8J4X7X8"/>
<evidence type="ECO:0000256" key="1">
    <source>
        <dbReference type="SAM" id="MobiDB-lite"/>
    </source>
</evidence>
<gene>
    <name evidence="3" type="primary">tmem79</name>
    <name evidence="3" type="ORF">DAT39_002491</name>
</gene>
<evidence type="ECO:0000256" key="2">
    <source>
        <dbReference type="SAM" id="Phobius"/>
    </source>
</evidence>
<dbReference type="EMBL" id="QNUK01000019">
    <property type="protein sequence ID" value="KAF5907757.1"/>
    <property type="molecule type" value="Genomic_DNA"/>
</dbReference>